<dbReference type="eggNOG" id="COG1922">
    <property type="taxonomic scope" value="Bacteria"/>
</dbReference>
<evidence type="ECO:0000256" key="2">
    <source>
        <dbReference type="ARBA" id="ARBA00022679"/>
    </source>
</evidence>
<dbReference type="Proteomes" id="UP000003553">
    <property type="component" value="Unassembled WGS sequence"/>
</dbReference>
<dbReference type="HOGENOM" id="CLU_1149934_0_0_11"/>
<feature type="region of interest" description="Disordered" evidence="3">
    <location>
        <begin position="1"/>
        <end position="26"/>
    </location>
</feature>
<dbReference type="AlphaFoldDB" id="A7B9B2"/>
<dbReference type="InterPro" id="IPR004629">
    <property type="entry name" value="WecG_TagA_CpsF"/>
</dbReference>
<evidence type="ECO:0000256" key="1">
    <source>
        <dbReference type="ARBA" id="ARBA00022676"/>
    </source>
</evidence>
<keyword evidence="1 4" id="KW-0328">Glycosyltransferase</keyword>
<gene>
    <name evidence="4" type="ORF">ACTODO_00214</name>
</gene>
<reference evidence="4" key="1">
    <citation type="submission" date="2007-04" db="EMBL/GenBank/DDBJ databases">
        <authorList>
            <person name="Fulton L."/>
            <person name="Clifton S."/>
            <person name="Fulton B."/>
            <person name="Xu J."/>
            <person name="Minx P."/>
            <person name="Pepin K.H."/>
            <person name="Johnson M."/>
            <person name="Thiruvilangam P."/>
            <person name="Bhonagiri V."/>
            <person name="Nash W.E."/>
            <person name="Mardis E.R."/>
            <person name="Wilson R.K."/>
        </authorList>
    </citation>
    <scope>NUCLEOTIDE SEQUENCE [LARGE SCALE GENOMIC DNA]</scope>
    <source>
        <strain evidence="4">ATCC 17982</strain>
    </source>
</reference>
<name>A7B9B2_9ACTO</name>
<evidence type="ECO:0000256" key="3">
    <source>
        <dbReference type="SAM" id="MobiDB-lite"/>
    </source>
</evidence>
<organism evidence="4 5">
    <name type="scientific">Schaalia dentiphila ATCC 17982</name>
    <dbReference type="NCBI Taxonomy" id="411466"/>
    <lineage>
        <taxon>Bacteria</taxon>
        <taxon>Bacillati</taxon>
        <taxon>Actinomycetota</taxon>
        <taxon>Actinomycetes</taxon>
        <taxon>Actinomycetales</taxon>
        <taxon>Actinomycetaceae</taxon>
        <taxon>Schaalia</taxon>
        <taxon>Schaalia dentiphila</taxon>
    </lineage>
</organism>
<dbReference type="EMBL" id="AAYI02000004">
    <property type="protein sequence ID" value="EDN79786.1"/>
    <property type="molecule type" value="Genomic_DNA"/>
</dbReference>
<sequence>MISMTATSTPAGGEAEPEAAGAVGAPATDPAFDAMAQRVLTRGHTTTWLNHWSLLHADFRALARMHTVGFDGTLLQMRLRAAGHEVARTSADLVLPHVFERLEDGTRITLIGAVPEAGQAAAERLHRFDVQVIDGYEGLRRLKADPSVLTAFDPRLVIVGLGAGLQEVVASFVLDLLPEVSVCTAGGWIDQYARAADDYFPTWVHAARLGWAWRIAHEPKRLIKRYTVEALDFVAHAPELISRLEAMGSFDDLGLVGGVTFADRG</sequence>
<accession>A7B9B2</accession>
<dbReference type="PANTHER" id="PTHR34136:SF1">
    <property type="entry name" value="UDP-N-ACETYL-D-MANNOSAMINURONIC ACID TRANSFERASE"/>
    <property type="match status" value="1"/>
</dbReference>
<evidence type="ECO:0000313" key="5">
    <source>
        <dbReference type="Proteomes" id="UP000003553"/>
    </source>
</evidence>
<feature type="compositionally biased region" description="Low complexity" evidence="3">
    <location>
        <begin position="10"/>
        <end position="26"/>
    </location>
</feature>
<dbReference type="PANTHER" id="PTHR34136">
    <property type="match status" value="1"/>
</dbReference>
<dbReference type="GO" id="GO:0016758">
    <property type="term" value="F:hexosyltransferase activity"/>
    <property type="evidence" value="ECO:0007669"/>
    <property type="project" value="TreeGrafter"/>
</dbReference>
<reference evidence="4" key="2">
    <citation type="submission" date="2015-05" db="EMBL/GenBank/DDBJ databases">
        <title>Draft genome sequence of Actinomyces odontolyticus (ATCC 17982).</title>
        <authorList>
            <person name="Sudarsanam P."/>
            <person name="Ley R."/>
            <person name="Guruge J."/>
            <person name="Turnbaugh P.J."/>
            <person name="Mahowald M."/>
            <person name="Liep D."/>
            <person name="Gordon J."/>
        </authorList>
    </citation>
    <scope>NUCLEOTIDE SEQUENCE</scope>
    <source>
        <strain evidence="4">ATCC 17982</strain>
    </source>
</reference>
<keyword evidence="5" id="KW-1185">Reference proteome</keyword>
<comment type="caution">
    <text evidence="4">The sequence shown here is derived from an EMBL/GenBank/DDBJ whole genome shotgun (WGS) entry which is preliminary data.</text>
</comment>
<dbReference type="CDD" id="cd06533">
    <property type="entry name" value="Glyco_transf_WecG_TagA"/>
    <property type="match status" value="1"/>
</dbReference>
<evidence type="ECO:0000313" key="4">
    <source>
        <dbReference type="EMBL" id="EDN79786.1"/>
    </source>
</evidence>
<keyword evidence="2 4" id="KW-0808">Transferase</keyword>
<dbReference type="Pfam" id="PF03808">
    <property type="entry name" value="Glyco_tran_WecG"/>
    <property type="match status" value="1"/>
</dbReference>
<dbReference type="EC" id="2.4.1.-" evidence="4"/>
<proteinExistence type="predicted"/>
<protein>
    <submittedName>
        <fullName evidence="4">Glycosyltransferase, WecB/TagA/CpsF family</fullName>
        <ecNumber evidence="4">2.4.1.-</ecNumber>
    </submittedName>
</protein>